<keyword evidence="3" id="KW-0808">Transferase</keyword>
<dbReference type="GO" id="GO:0004674">
    <property type="term" value="F:protein serine/threonine kinase activity"/>
    <property type="evidence" value="ECO:0007669"/>
    <property type="project" value="UniProtKB-KW"/>
</dbReference>
<dbReference type="PANTHER" id="PTHR43289">
    <property type="entry name" value="MITOGEN-ACTIVATED PROTEIN KINASE KINASE KINASE 20-RELATED"/>
    <property type="match status" value="1"/>
</dbReference>
<name>A0A0T6LMR4_WENVI</name>
<feature type="compositionally biased region" description="Pro residues" evidence="8">
    <location>
        <begin position="27"/>
        <end position="40"/>
    </location>
</feature>
<dbReference type="EC" id="2.7.11.1" evidence="1"/>
<dbReference type="PANTHER" id="PTHR43289:SF6">
    <property type="entry name" value="SERINE_THREONINE-PROTEIN KINASE NEKL-3"/>
    <property type="match status" value="1"/>
</dbReference>
<dbReference type="STRING" id="76728.AQ490_08690"/>
<feature type="domain" description="Protein kinase" evidence="9">
    <location>
        <begin position="84"/>
        <end position="341"/>
    </location>
</feature>
<keyword evidence="11" id="KW-1185">Reference proteome</keyword>
<dbReference type="SUPFAM" id="SSF56112">
    <property type="entry name" value="Protein kinase-like (PK-like)"/>
    <property type="match status" value="1"/>
</dbReference>
<comment type="caution">
    <text evidence="10">The sequence shown here is derived from an EMBL/GenBank/DDBJ whole genome shotgun (WGS) entry which is preliminary data.</text>
</comment>
<dbReference type="InterPro" id="IPR000719">
    <property type="entry name" value="Prot_kinase_dom"/>
</dbReference>
<dbReference type="EMBL" id="LLZU01000038">
    <property type="protein sequence ID" value="KRV47170.1"/>
    <property type="molecule type" value="Genomic_DNA"/>
</dbReference>
<dbReference type="PROSITE" id="PS00108">
    <property type="entry name" value="PROTEIN_KINASE_ST"/>
    <property type="match status" value="1"/>
</dbReference>
<dbReference type="Gene3D" id="1.10.510.10">
    <property type="entry name" value="Transferase(Phosphotransferase) domain 1"/>
    <property type="match status" value="1"/>
</dbReference>
<dbReference type="eggNOG" id="COG0515">
    <property type="taxonomic scope" value="Bacteria"/>
</dbReference>
<feature type="region of interest" description="Disordered" evidence="8">
    <location>
        <begin position="342"/>
        <end position="372"/>
    </location>
</feature>
<evidence type="ECO:0000256" key="4">
    <source>
        <dbReference type="ARBA" id="ARBA00022741"/>
    </source>
</evidence>
<feature type="binding site" evidence="7">
    <location>
        <position position="113"/>
    </location>
    <ligand>
        <name>ATP</name>
        <dbReference type="ChEBI" id="CHEBI:30616"/>
    </ligand>
</feature>
<dbReference type="Proteomes" id="UP000050867">
    <property type="component" value="Unassembled WGS sequence"/>
</dbReference>
<dbReference type="InterPro" id="IPR008271">
    <property type="entry name" value="Ser/Thr_kinase_AS"/>
</dbReference>
<dbReference type="PROSITE" id="PS00107">
    <property type="entry name" value="PROTEIN_KINASE_ATP"/>
    <property type="match status" value="1"/>
</dbReference>
<dbReference type="CDD" id="cd14014">
    <property type="entry name" value="STKc_PknB_like"/>
    <property type="match status" value="1"/>
</dbReference>
<evidence type="ECO:0000313" key="10">
    <source>
        <dbReference type="EMBL" id="KRV47170.1"/>
    </source>
</evidence>
<feature type="region of interest" description="Disordered" evidence="8">
    <location>
        <begin position="1"/>
        <end position="79"/>
    </location>
</feature>
<feature type="compositionally biased region" description="Pro residues" evidence="8">
    <location>
        <begin position="59"/>
        <end position="73"/>
    </location>
</feature>
<dbReference type="OrthoDB" id="9762169at2"/>
<evidence type="ECO:0000256" key="8">
    <source>
        <dbReference type="SAM" id="MobiDB-lite"/>
    </source>
</evidence>
<dbReference type="RefSeq" id="WP_040910859.1">
    <property type="nucleotide sequence ID" value="NZ_LLZU01000038.1"/>
</dbReference>
<keyword evidence="5 10" id="KW-0418">Kinase</keyword>
<dbReference type="PROSITE" id="PS50011">
    <property type="entry name" value="PROTEIN_KINASE_DOM"/>
    <property type="match status" value="1"/>
</dbReference>
<protein>
    <recommendedName>
        <fullName evidence="1">non-specific serine/threonine protein kinase</fullName>
        <ecNumber evidence="1">2.7.11.1</ecNumber>
    </recommendedName>
</protein>
<dbReference type="Pfam" id="PF00069">
    <property type="entry name" value="Pkinase"/>
    <property type="match status" value="1"/>
</dbReference>
<keyword evidence="2" id="KW-0723">Serine/threonine-protein kinase</keyword>
<dbReference type="Gene3D" id="3.30.200.20">
    <property type="entry name" value="Phosphorylase Kinase, domain 1"/>
    <property type="match status" value="1"/>
</dbReference>
<dbReference type="SMART" id="SM00220">
    <property type="entry name" value="S_TKc"/>
    <property type="match status" value="1"/>
</dbReference>
<evidence type="ECO:0000313" key="11">
    <source>
        <dbReference type="Proteomes" id="UP000050867"/>
    </source>
</evidence>
<evidence type="ECO:0000256" key="7">
    <source>
        <dbReference type="PROSITE-ProRule" id="PRU10141"/>
    </source>
</evidence>
<gene>
    <name evidence="10" type="ORF">AQ490_08690</name>
</gene>
<keyword evidence="4 7" id="KW-0547">Nucleotide-binding</keyword>
<sequence length="572" mass="61239">MTHDGGQDRTPTSYSLQPPGRRSVDGPPVPSQPPAEPPAEPSAQDTHRAVTQTAIGAAPPQPSAATPPRPSPAAPAGRLLGGRYRLRERLGYGGMGTVWKAHDEVVDRDVAVKEPRVPDHLPERQRATAFSRMRREARVAARIDHPSVVTIHDVVMEDEQPWIVMELVRGRSLADLMDEGILDPQEAARIALPVLGALGAAHEAGVLHRDVKPANVLLGPYDRVVLTDFGIAQVEGEAPLTETGLFVGSPEYIAPERVLGQRPGPASDIFSLGVLLYTAVEGWSPFRRSTTPATLQAVVSGEPAPPVRAGQLGELILRCLSKDPDARPTARAAASALEAVIRPRSQPTTPPAPAPTVLDPTPQAVGPTNGGRGPLAGVGAAVRGRRGVRIGLAALVLAVVAGVGVVVADPFGGDSGLPEGWKQYDENERVKAQVAAPESFKRSANEQAVTYSDPAGVHTMQVERRPGVDKTSLTEANDWLKSYREDYTKSDVKGQVTERKFQGEPAAEVVTTYRSSNSDDTKLYRSRELIFVDKDTSVEWRLVVWMPGEGEQVARGDEIFTEAVQNLEVNGG</sequence>
<keyword evidence="6 7" id="KW-0067">ATP-binding</keyword>
<evidence type="ECO:0000256" key="5">
    <source>
        <dbReference type="ARBA" id="ARBA00022777"/>
    </source>
</evidence>
<evidence type="ECO:0000259" key="9">
    <source>
        <dbReference type="PROSITE" id="PS50011"/>
    </source>
</evidence>
<evidence type="ECO:0000256" key="6">
    <source>
        <dbReference type="ARBA" id="ARBA00022840"/>
    </source>
</evidence>
<evidence type="ECO:0000256" key="2">
    <source>
        <dbReference type="ARBA" id="ARBA00022527"/>
    </source>
</evidence>
<dbReference type="InterPro" id="IPR011009">
    <property type="entry name" value="Kinase-like_dom_sf"/>
</dbReference>
<reference evidence="10 11" key="1">
    <citation type="submission" date="2015-10" db="EMBL/GenBank/DDBJ databases">
        <title>Draft genome sequence of pyrrolomycin-producing Streptomyces vitaminophilus.</title>
        <authorList>
            <person name="Graham D.E."/>
            <person name="Mahan K.M."/>
            <person name="Klingeman D.M."/>
            <person name="Hettich R.L."/>
            <person name="Parry R.J."/>
        </authorList>
    </citation>
    <scope>NUCLEOTIDE SEQUENCE [LARGE SCALE GENOMIC DNA]</scope>
    <source>
        <strain evidence="10 11">ATCC 31673</strain>
    </source>
</reference>
<proteinExistence type="predicted"/>
<evidence type="ECO:0000256" key="3">
    <source>
        <dbReference type="ARBA" id="ARBA00022679"/>
    </source>
</evidence>
<evidence type="ECO:0000256" key="1">
    <source>
        <dbReference type="ARBA" id="ARBA00012513"/>
    </source>
</evidence>
<organism evidence="10 11">
    <name type="scientific">Wenjunlia vitaminophila</name>
    <name type="common">Streptomyces vitaminophilus</name>
    <dbReference type="NCBI Taxonomy" id="76728"/>
    <lineage>
        <taxon>Bacteria</taxon>
        <taxon>Bacillati</taxon>
        <taxon>Actinomycetota</taxon>
        <taxon>Actinomycetes</taxon>
        <taxon>Kitasatosporales</taxon>
        <taxon>Streptomycetaceae</taxon>
        <taxon>Wenjunlia</taxon>
    </lineage>
</organism>
<dbReference type="AlphaFoldDB" id="A0A0T6LMR4"/>
<accession>A0A0T6LMR4</accession>
<dbReference type="InterPro" id="IPR017441">
    <property type="entry name" value="Protein_kinase_ATP_BS"/>
</dbReference>
<dbReference type="GO" id="GO:0005524">
    <property type="term" value="F:ATP binding"/>
    <property type="evidence" value="ECO:0007669"/>
    <property type="project" value="UniProtKB-UniRule"/>
</dbReference>